<dbReference type="Proteomes" id="UP000007952">
    <property type="component" value="Chromosome"/>
</dbReference>
<dbReference type="STRING" id="859194.MHF_0881"/>
<name>F6FIU5_MYCHI</name>
<dbReference type="BioCyc" id="MHAE859194:G1GR7-880-MONOMER"/>
<dbReference type="AlphaFoldDB" id="F6FIU5"/>
<reference evidence="1 2" key="1">
    <citation type="journal article" date="2011" name="J. Bacteriol.">
        <title>Complete genome sequences of two hemotropic Mycoplasmas, Mycoplasma haemofelis strain Ohio2 and Mycoplasma suis strain Illinois.</title>
        <authorList>
            <person name="Messick J.B."/>
            <person name="Santos A.P."/>
            <person name="Guimaraes A.M."/>
        </authorList>
    </citation>
    <scope>NUCLEOTIDE SEQUENCE [LARGE SCALE GENOMIC DNA]</scope>
    <source>
        <strain evidence="1 2">Ohio2</strain>
    </source>
</reference>
<evidence type="ECO:0000313" key="1">
    <source>
        <dbReference type="EMBL" id="AEG73143.1"/>
    </source>
</evidence>
<proteinExistence type="predicted"/>
<sequence length="201" mass="22220">MNKAALFSAAGLGVASAGGYGIYSLSQRETLAPFLERINTKERVILEVSTNTHDSVWQAIVEEYKKNGNIESVPKTGEVLTSLKEYCKNSKSSTSSNSKEFEKYKHYCTRENLITKLSQLNKTWNISEEKGNWAAAESTYKALQSNESVLLIPKAPNTTIAAASVKVEEIIAHCKEISSKPFINSEDSDYKRGEKLCLVNG</sequence>
<gene>
    <name evidence="1" type="ordered locus">MHF_0881</name>
</gene>
<dbReference type="EMBL" id="CP002808">
    <property type="protein sequence ID" value="AEG73143.1"/>
    <property type="molecule type" value="Genomic_DNA"/>
</dbReference>
<evidence type="ECO:0000313" key="2">
    <source>
        <dbReference type="Proteomes" id="UP000007952"/>
    </source>
</evidence>
<dbReference type="HOGENOM" id="CLU_114919_0_0_14"/>
<organism evidence="1 2">
    <name type="scientific">Mycoplasma haemofelis (strain Ohio2)</name>
    <dbReference type="NCBI Taxonomy" id="859194"/>
    <lineage>
        <taxon>Bacteria</taxon>
        <taxon>Bacillati</taxon>
        <taxon>Mycoplasmatota</taxon>
        <taxon>Mollicutes</taxon>
        <taxon>Mycoplasmataceae</taxon>
        <taxon>Mycoplasma</taxon>
    </lineage>
</organism>
<accession>F6FIU5</accession>
<dbReference type="KEGG" id="mhf:MHF_0881"/>
<reference key="2">
    <citation type="submission" date="2011-05" db="EMBL/GenBank/DDBJ databases">
        <title>The Genome of Mycoplasma haemofelis Strain Ohio2, a pathogenic hemoplasma of the cat.</title>
        <authorList>
            <person name="Santos A.P."/>
            <person name="Guimaraes A.M.S."/>
            <person name="SanMiguel P.J."/>
            <person name="Martin S.W."/>
            <person name="Messick J.B."/>
        </authorList>
    </citation>
    <scope>NUCLEOTIDE SEQUENCE</scope>
    <source>
        <strain>Ohio2</strain>
    </source>
</reference>
<protein>
    <submittedName>
        <fullName evidence="1">Uncharacterized protein</fullName>
    </submittedName>
</protein>